<gene>
    <name evidence="3" type="ORF">C5689_15660</name>
</gene>
<proteinExistence type="inferred from homology"/>
<evidence type="ECO:0000256" key="2">
    <source>
        <dbReference type="SAM" id="MobiDB-lite"/>
    </source>
</evidence>
<evidence type="ECO:0000313" key="4">
    <source>
        <dbReference type="Proteomes" id="UP000245137"/>
    </source>
</evidence>
<accession>A0A2U1SMW8</accession>
<dbReference type="AlphaFoldDB" id="A0A2U1SMW8"/>
<keyword evidence="4" id="KW-1185">Reference proteome</keyword>
<dbReference type="Pfam" id="PF05443">
    <property type="entry name" value="ROS_MUCR"/>
    <property type="match status" value="1"/>
</dbReference>
<dbReference type="Gene3D" id="1.10.10.1550">
    <property type="entry name" value="ROS/MUCR transcriptional regulator protein"/>
    <property type="match status" value="1"/>
</dbReference>
<reference evidence="3 4" key="1">
    <citation type="journal article" date="2018" name="Appl. Microbiol. Biotechnol.">
        <title>Co-cultivation of the strictly anaerobic methanogen Methanosarcina barkeri with aerobic methanotrophs in an oxygen-limited membrane bioreactor.</title>
        <authorList>
            <person name="In 't Zandt M.H."/>
            <person name="van den Bosch T.J.M."/>
            <person name="Rijkers R."/>
            <person name="van Kessel M.A.H.J."/>
            <person name="Jetten M.S.M."/>
            <person name="Welte C.U."/>
        </authorList>
    </citation>
    <scope>NUCLEOTIDE SEQUENCE [LARGE SCALE GENOMIC DNA]</scope>
    <source>
        <strain evidence="3 4">DSM 17706</strain>
    </source>
</reference>
<feature type="region of interest" description="Disordered" evidence="2">
    <location>
        <begin position="130"/>
        <end position="155"/>
    </location>
</feature>
<evidence type="ECO:0000313" key="3">
    <source>
        <dbReference type="EMBL" id="PWB92957.1"/>
    </source>
</evidence>
<protein>
    <submittedName>
        <fullName evidence="3">MucR family transcriptional regulator</fullName>
    </submittedName>
</protein>
<dbReference type="GO" id="GO:0006355">
    <property type="term" value="P:regulation of DNA-templated transcription"/>
    <property type="evidence" value="ECO:0007669"/>
    <property type="project" value="InterPro"/>
</dbReference>
<dbReference type="OrthoDB" id="9809693at2"/>
<dbReference type="GO" id="GO:0003677">
    <property type="term" value="F:DNA binding"/>
    <property type="evidence" value="ECO:0007669"/>
    <property type="project" value="InterPro"/>
</dbReference>
<dbReference type="EMBL" id="PUIV01000032">
    <property type="protein sequence ID" value="PWB92957.1"/>
    <property type="molecule type" value="Genomic_DNA"/>
</dbReference>
<dbReference type="Proteomes" id="UP000245137">
    <property type="component" value="Unassembled WGS sequence"/>
</dbReference>
<organism evidence="3 4">
    <name type="scientific">Methylosinus sporium</name>
    <dbReference type="NCBI Taxonomy" id="428"/>
    <lineage>
        <taxon>Bacteria</taxon>
        <taxon>Pseudomonadati</taxon>
        <taxon>Pseudomonadota</taxon>
        <taxon>Alphaproteobacteria</taxon>
        <taxon>Hyphomicrobiales</taxon>
        <taxon>Methylocystaceae</taxon>
        <taxon>Methylosinus</taxon>
    </lineage>
</organism>
<dbReference type="InterPro" id="IPR041920">
    <property type="entry name" value="ROS/MUCR_sf"/>
</dbReference>
<dbReference type="RefSeq" id="WP_108918205.1">
    <property type="nucleotide sequence ID" value="NZ_CP189553.1"/>
</dbReference>
<dbReference type="InterPro" id="IPR008807">
    <property type="entry name" value="ROS_MUCR"/>
</dbReference>
<comment type="caution">
    <text evidence="3">The sequence shown here is derived from an EMBL/GenBank/DDBJ whole genome shotgun (WGS) entry which is preliminary data.</text>
</comment>
<sequence length="155" mass="16375">MSEAEDKALVAQILSSYLSNNTVAPVDLPSVIAAVKKAFGNGDAAIAAAAEGEAKQWRPSVPVKKSVSPEAITCLCCGEPFKSLKRHLQAEHKLTPDEYRAAFDLKSDYPIVAPDYAARRSALAKSLGLGRKPAAKLVPPPKKRGAPARKAVAEA</sequence>
<name>A0A2U1SMW8_METSR</name>
<evidence type="ECO:0000256" key="1">
    <source>
        <dbReference type="ARBA" id="ARBA00007031"/>
    </source>
</evidence>
<comment type="similarity">
    <text evidence="1">Belongs to the ros/MucR family.</text>
</comment>
<dbReference type="GO" id="GO:0008270">
    <property type="term" value="F:zinc ion binding"/>
    <property type="evidence" value="ECO:0007669"/>
    <property type="project" value="InterPro"/>
</dbReference>